<dbReference type="Proteomes" id="UP001597519">
    <property type="component" value="Unassembled WGS sequence"/>
</dbReference>
<reference evidence="3" key="1">
    <citation type="journal article" date="2019" name="Int. J. Syst. Evol. Microbiol.">
        <title>The Global Catalogue of Microorganisms (GCM) 10K type strain sequencing project: providing services to taxonomists for standard genome sequencing and annotation.</title>
        <authorList>
            <consortium name="The Broad Institute Genomics Platform"/>
            <consortium name="The Broad Institute Genome Sequencing Center for Infectious Disease"/>
            <person name="Wu L."/>
            <person name="Ma J."/>
        </authorList>
    </citation>
    <scope>NUCLEOTIDE SEQUENCE [LARGE SCALE GENOMIC DNA]</scope>
    <source>
        <strain evidence="3">KCTC 33575</strain>
    </source>
</reference>
<protein>
    <submittedName>
        <fullName evidence="2">DUF3307 domain-containing protein</fullName>
    </submittedName>
</protein>
<dbReference type="InterPro" id="IPR021737">
    <property type="entry name" value="Phage_phiKZ_Orf197"/>
</dbReference>
<feature type="transmembrane region" description="Helical" evidence="1">
    <location>
        <begin position="144"/>
        <end position="163"/>
    </location>
</feature>
<dbReference type="EMBL" id="JBHUOQ010000001">
    <property type="protein sequence ID" value="MFD2829495.1"/>
    <property type="molecule type" value="Genomic_DNA"/>
</dbReference>
<evidence type="ECO:0000313" key="2">
    <source>
        <dbReference type="EMBL" id="MFD2829495.1"/>
    </source>
</evidence>
<dbReference type="Pfam" id="PF11750">
    <property type="entry name" value="DUF3307"/>
    <property type="match status" value="1"/>
</dbReference>
<feature type="transmembrane region" description="Helical" evidence="1">
    <location>
        <begin position="263"/>
        <end position="284"/>
    </location>
</feature>
<feature type="transmembrane region" description="Helical" evidence="1">
    <location>
        <begin position="228"/>
        <end position="251"/>
    </location>
</feature>
<gene>
    <name evidence="2" type="ORF">ACFSX4_03380</name>
</gene>
<keyword evidence="1" id="KW-0812">Transmembrane</keyword>
<comment type="caution">
    <text evidence="2">The sequence shown here is derived from an EMBL/GenBank/DDBJ whole genome shotgun (WGS) entry which is preliminary data.</text>
</comment>
<feature type="transmembrane region" description="Helical" evidence="1">
    <location>
        <begin position="97"/>
        <end position="124"/>
    </location>
</feature>
<accession>A0ABW5WUE0</accession>
<proteinExistence type="predicted"/>
<feature type="transmembrane region" description="Helical" evidence="1">
    <location>
        <begin position="58"/>
        <end position="76"/>
    </location>
</feature>
<keyword evidence="3" id="KW-1185">Reference proteome</keyword>
<sequence length="288" mass="32671">MVLLLLILAHLTADFLMQSNQMVKEKLKYLNPHIFHHFLVAGVSLVIIWGYQYHFQNILMHFLLPLAFIIFTHYLIDISKIKISSRYQGRAASDMRPLAVFLLDQGLHLAVILTAGILFFNITAESIRLFFENGFSTSLNFPETIVFIVIVYILATTVSGVIVKHIIGTIPSSLANFEGEMTLQSRKNAEKGKKIAEIENSFTEAHHYFTYSTPIRSRGRYIGYLERLLVIILTVSGAYEAIAFIIAAKAIARFKQLNDRNWAEYFLLGTLSSIFLAVILGILVRQIL</sequence>
<organism evidence="2 3">
    <name type="scientific">Corticicoccus populi</name>
    <dbReference type="NCBI Taxonomy" id="1812821"/>
    <lineage>
        <taxon>Bacteria</taxon>
        <taxon>Bacillati</taxon>
        <taxon>Bacillota</taxon>
        <taxon>Bacilli</taxon>
        <taxon>Bacillales</taxon>
        <taxon>Staphylococcaceae</taxon>
        <taxon>Corticicoccus</taxon>
    </lineage>
</organism>
<evidence type="ECO:0000313" key="3">
    <source>
        <dbReference type="Proteomes" id="UP001597519"/>
    </source>
</evidence>
<keyword evidence="1" id="KW-0472">Membrane</keyword>
<dbReference type="RefSeq" id="WP_377771544.1">
    <property type="nucleotide sequence ID" value="NZ_JBHUOQ010000001.1"/>
</dbReference>
<feature type="transmembrane region" description="Helical" evidence="1">
    <location>
        <begin position="34"/>
        <end position="52"/>
    </location>
</feature>
<keyword evidence="1" id="KW-1133">Transmembrane helix</keyword>
<evidence type="ECO:0000256" key="1">
    <source>
        <dbReference type="SAM" id="Phobius"/>
    </source>
</evidence>
<name>A0ABW5WUE0_9STAP</name>